<dbReference type="KEGG" id="lbc:LACBIDRAFT_302167"/>
<dbReference type="HOGENOM" id="CLU_765189_0_0_1"/>
<sequence length="362" mass="40870">MVLCVDEFQDKANLFHNDDYMHPAQRSQPVIVFGRMWHVFGLLFPTLSSAMSPLIFFKDGSTESSSSTSTIYTYLGYGPITGEESAPKRWLRNLGIGFCTQRHATWLFIYDPLLCEPSQNIAVKNPHHNWGIRTQNFRQCSGSKKGSKRQKTGPVNTRQIEVTQVDVALTFWSNVGDSWGAKATDGNPVAFNLAEGQHVKAGALRRFLFWRPKMTKIAQKDHFLEALQTGVVLTEKYKCPIGLIYYPPFSISTPENTQQQAYINKNGNQYPHFGGNAQWGPHQVQPQLPSFHNGFISSGLNGMQQCPVPSLGYTQDIQYGFPAHSMDIQSFLMVISFGVRYTTRVHDVDKNTQINLKHTLNM</sequence>
<dbReference type="AlphaFoldDB" id="B0DH82"/>
<dbReference type="RefSeq" id="XP_001883351.1">
    <property type="nucleotide sequence ID" value="XM_001883316.1"/>
</dbReference>
<accession>B0DH82</accession>
<evidence type="ECO:0000313" key="2">
    <source>
        <dbReference type="Proteomes" id="UP000001194"/>
    </source>
</evidence>
<dbReference type="InParanoid" id="B0DH82"/>
<protein>
    <submittedName>
        <fullName evidence="1">Predicted protein</fullName>
    </submittedName>
</protein>
<dbReference type="GeneID" id="6078996"/>
<keyword evidence="2" id="KW-1185">Reference proteome</keyword>
<dbReference type="Proteomes" id="UP000001194">
    <property type="component" value="Unassembled WGS sequence"/>
</dbReference>
<proteinExistence type="predicted"/>
<evidence type="ECO:0000313" key="1">
    <source>
        <dbReference type="EMBL" id="EDR06063.1"/>
    </source>
</evidence>
<reference evidence="1 2" key="1">
    <citation type="journal article" date="2008" name="Nature">
        <title>The genome of Laccaria bicolor provides insights into mycorrhizal symbiosis.</title>
        <authorList>
            <person name="Martin F."/>
            <person name="Aerts A."/>
            <person name="Ahren D."/>
            <person name="Brun A."/>
            <person name="Danchin E.G.J."/>
            <person name="Duchaussoy F."/>
            <person name="Gibon J."/>
            <person name="Kohler A."/>
            <person name="Lindquist E."/>
            <person name="Pereda V."/>
            <person name="Salamov A."/>
            <person name="Shapiro H.J."/>
            <person name="Wuyts J."/>
            <person name="Blaudez D."/>
            <person name="Buee M."/>
            <person name="Brokstein P."/>
            <person name="Canbaeck B."/>
            <person name="Cohen D."/>
            <person name="Courty P.E."/>
            <person name="Coutinho P.M."/>
            <person name="Delaruelle C."/>
            <person name="Detter J.C."/>
            <person name="Deveau A."/>
            <person name="DiFazio S."/>
            <person name="Duplessis S."/>
            <person name="Fraissinet-Tachet L."/>
            <person name="Lucic E."/>
            <person name="Frey-Klett P."/>
            <person name="Fourrey C."/>
            <person name="Feussner I."/>
            <person name="Gay G."/>
            <person name="Grimwood J."/>
            <person name="Hoegger P.J."/>
            <person name="Jain P."/>
            <person name="Kilaru S."/>
            <person name="Labbe J."/>
            <person name="Lin Y.C."/>
            <person name="Legue V."/>
            <person name="Le Tacon F."/>
            <person name="Marmeisse R."/>
            <person name="Melayah D."/>
            <person name="Montanini B."/>
            <person name="Muratet M."/>
            <person name="Nehls U."/>
            <person name="Niculita-Hirzel H."/>
            <person name="Oudot-Le Secq M.P."/>
            <person name="Peter M."/>
            <person name="Quesneville H."/>
            <person name="Rajashekar B."/>
            <person name="Reich M."/>
            <person name="Rouhier N."/>
            <person name="Schmutz J."/>
            <person name="Yin T."/>
            <person name="Chalot M."/>
            <person name="Henrissat B."/>
            <person name="Kuees U."/>
            <person name="Lucas S."/>
            <person name="Van de Peer Y."/>
            <person name="Podila G.K."/>
            <person name="Polle A."/>
            <person name="Pukkila P.J."/>
            <person name="Richardson P.M."/>
            <person name="Rouze P."/>
            <person name="Sanders I.R."/>
            <person name="Stajich J.E."/>
            <person name="Tunlid A."/>
            <person name="Tuskan G."/>
            <person name="Grigoriev I.V."/>
        </authorList>
    </citation>
    <scope>NUCLEOTIDE SEQUENCE [LARGE SCALE GENOMIC DNA]</scope>
    <source>
        <strain evidence="2">S238N-H82 / ATCC MYA-4686</strain>
    </source>
</reference>
<organism evidence="2">
    <name type="scientific">Laccaria bicolor (strain S238N-H82 / ATCC MYA-4686)</name>
    <name type="common">Bicoloured deceiver</name>
    <name type="synonym">Laccaria laccata var. bicolor</name>
    <dbReference type="NCBI Taxonomy" id="486041"/>
    <lineage>
        <taxon>Eukaryota</taxon>
        <taxon>Fungi</taxon>
        <taxon>Dikarya</taxon>
        <taxon>Basidiomycota</taxon>
        <taxon>Agaricomycotina</taxon>
        <taxon>Agaricomycetes</taxon>
        <taxon>Agaricomycetidae</taxon>
        <taxon>Agaricales</taxon>
        <taxon>Agaricineae</taxon>
        <taxon>Hydnangiaceae</taxon>
        <taxon>Laccaria</taxon>
    </lineage>
</organism>
<name>B0DH82_LACBS</name>
<dbReference type="EMBL" id="DS547110">
    <property type="protein sequence ID" value="EDR06063.1"/>
    <property type="molecule type" value="Genomic_DNA"/>
</dbReference>
<gene>
    <name evidence="1" type="ORF">LACBIDRAFT_302167</name>
</gene>